<proteinExistence type="predicted"/>
<accession>A0AAE0CYB5</accession>
<feature type="region of interest" description="Disordered" evidence="1">
    <location>
        <begin position="61"/>
        <end position="85"/>
    </location>
</feature>
<gene>
    <name evidence="2" type="ORF">CKAH01_09859</name>
</gene>
<name>A0AAE0CYB5_COLKA</name>
<dbReference type="Proteomes" id="UP001281614">
    <property type="component" value="Unassembled WGS sequence"/>
</dbReference>
<reference evidence="2" key="1">
    <citation type="submission" date="2023-02" db="EMBL/GenBank/DDBJ databases">
        <title>Colletotrichum kahawae CIFC_Que2 genome sequencing and assembly.</title>
        <authorList>
            <person name="Baroncelli R."/>
        </authorList>
    </citation>
    <scope>NUCLEOTIDE SEQUENCE</scope>
    <source>
        <strain evidence="2">CIFC_Que2</strain>
    </source>
</reference>
<evidence type="ECO:0000313" key="2">
    <source>
        <dbReference type="EMBL" id="KAK2730081.1"/>
    </source>
</evidence>
<evidence type="ECO:0000313" key="3">
    <source>
        <dbReference type="Proteomes" id="UP001281614"/>
    </source>
</evidence>
<dbReference type="EMBL" id="VYYT01000721">
    <property type="protein sequence ID" value="KAK2730081.1"/>
    <property type="molecule type" value="Genomic_DNA"/>
</dbReference>
<comment type="caution">
    <text evidence="2">The sequence shown here is derived from an EMBL/GenBank/DDBJ whole genome shotgun (WGS) entry which is preliminary data.</text>
</comment>
<organism evidence="2 3">
    <name type="scientific">Colletotrichum kahawae</name>
    <name type="common">Coffee berry disease fungus</name>
    <dbReference type="NCBI Taxonomy" id="34407"/>
    <lineage>
        <taxon>Eukaryota</taxon>
        <taxon>Fungi</taxon>
        <taxon>Dikarya</taxon>
        <taxon>Ascomycota</taxon>
        <taxon>Pezizomycotina</taxon>
        <taxon>Sordariomycetes</taxon>
        <taxon>Hypocreomycetidae</taxon>
        <taxon>Glomerellales</taxon>
        <taxon>Glomerellaceae</taxon>
        <taxon>Colletotrichum</taxon>
        <taxon>Colletotrichum gloeosporioides species complex</taxon>
    </lineage>
</organism>
<sequence>MRVFFRRRHRALALSQPPSSVQSTTPPPPLISDQFLLSSCQLDTERHSRDAALGASQYARGLHGSASTRQTRMKLQRLPEVSLAP</sequence>
<dbReference type="AlphaFoldDB" id="A0AAE0CYB5"/>
<keyword evidence="3" id="KW-1185">Reference proteome</keyword>
<evidence type="ECO:0000256" key="1">
    <source>
        <dbReference type="SAM" id="MobiDB-lite"/>
    </source>
</evidence>
<protein>
    <submittedName>
        <fullName evidence="2">Uncharacterized protein</fullName>
    </submittedName>
</protein>